<keyword evidence="1" id="KW-1185">Reference proteome</keyword>
<accession>A0AC58UB93</accession>
<proteinExistence type="predicted"/>
<organism evidence="1 2">
    <name type="scientific">Nicotiana tabacum</name>
    <name type="common">Common tobacco</name>
    <dbReference type="NCBI Taxonomy" id="4097"/>
    <lineage>
        <taxon>Eukaryota</taxon>
        <taxon>Viridiplantae</taxon>
        <taxon>Streptophyta</taxon>
        <taxon>Embryophyta</taxon>
        <taxon>Tracheophyta</taxon>
        <taxon>Spermatophyta</taxon>
        <taxon>Magnoliopsida</taxon>
        <taxon>eudicotyledons</taxon>
        <taxon>Gunneridae</taxon>
        <taxon>Pentapetalae</taxon>
        <taxon>asterids</taxon>
        <taxon>lamiids</taxon>
        <taxon>Solanales</taxon>
        <taxon>Solanaceae</taxon>
        <taxon>Nicotianoideae</taxon>
        <taxon>Nicotianeae</taxon>
        <taxon>Nicotiana</taxon>
    </lineage>
</organism>
<evidence type="ECO:0000313" key="1">
    <source>
        <dbReference type="Proteomes" id="UP000790787"/>
    </source>
</evidence>
<dbReference type="Proteomes" id="UP000790787">
    <property type="component" value="Chromosome 4"/>
</dbReference>
<protein>
    <submittedName>
        <fullName evidence="2">Uncharacterized protein LOC142179777</fullName>
    </submittedName>
</protein>
<reference evidence="1" key="1">
    <citation type="journal article" date="2014" name="Nat. Commun.">
        <title>The tobacco genome sequence and its comparison with those of tomato and potato.</title>
        <authorList>
            <person name="Sierro N."/>
            <person name="Battey J.N."/>
            <person name="Ouadi S."/>
            <person name="Bakaher N."/>
            <person name="Bovet L."/>
            <person name="Willig A."/>
            <person name="Goepfert S."/>
            <person name="Peitsch M.C."/>
            <person name="Ivanov N.V."/>
        </authorList>
    </citation>
    <scope>NUCLEOTIDE SEQUENCE [LARGE SCALE GENOMIC DNA]</scope>
</reference>
<gene>
    <name evidence="2" type="primary">LOC142179777</name>
</gene>
<evidence type="ECO:0000313" key="2">
    <source>
        <dbReference type="RefSeq" id="XP_075106752.1"/>
    </source>
</evidence>
<reference evidence="2" key="2">
    <citation type="submission" date="2025-08" db="UniProtKB">
        <authorList>
            <consortium name="RefSeq"/>
        </authorList>
    </citation>
    <scope>IDENTIFICATION</scope>
    <source>
        <tissue evidence="2">Leaf</tissue>
    </source>
</reference>
<dbReference type="RefSeq" id="XP_075106752.1">
    <property type="nucleotide sequence ID" value="XM_075250651.1"/>
</dbReference>
<name>A0AC58UB93_TOBAC</name>
<sequence>MEPVGGPDDEDMPYFFTLKCEECDSITPEQCCYMSGSFFHVGKEVNHVAKCYGCDREGTVKLIPGHGSKFTASDAIEGDYTPLMMFQCEGLVPEDYLFNGGWRLTTVNSSVNFLTSFL</sequence>